<comment type="caution">
    <text evidence="2">The sequence shown here is derived from an EMBL/GenBank/DDBJ whole genome shotgun (WGS) entry which is preliminary data.</text>
</comment>
<gene>
    <name evidence="2" type="primary">RvY_03580</name>
    <name evidence="2" type="synonym">RvY_03580.1</name>
    <name evidence="2" type="ORF">RvY_03580-1</name>
</gene>
<dbReference type="Proteomes" id="UP000186922">
    <property type="component" value="Unassembled WGS sequence"/>
</dbReference>
<evidence type="ECO:0000313" key="3">
    <source>
        <dbReference type="Proteomes" id="UP000186922"/>
    </source>
</evidence>
<feature type="transmembrane region" description="Helical" evidence="1">
    <location>
        <begin position="120"/>
        <end position="144"/>
    </location>
</feature>
<keyword evidence="1" id="KW-0472">Membrane</keyword>
<evidence type="ECO:0000256" key="1">
    <source>
        <dbReference type="SAM" id="Phobius"/>
    </source>
</evidence>
<keyword evidence="3" id="KW-1185">Reference proteome</keyword>
<name>A0A1D1UNK3_RAMVA</name>
<protein>
    <submittedName>
        <fullName evidence="2">Uncharacterized protein</fullName>
    </submittedName>
</protein>
<evidence type="ECO:0000313" key="2">
    <source>
        <dbReference type="EMBL" id="GAU91299.1"/>
    </source>
</evidence>
<dbReference type="AlphaFoldDB" id="A0A1D1UNK3"/>
<keyword evidence="1" id="KW-1133">Transmembrane helix</keyword>
<sequence>MVLEVPNLCHKSFRIRTLLICRPPCKLSKSRWTTFRKLSSHWILYHPLVRLSRLVSSLPQTSKMAVLLKLLTYKTVLLKTDLANIKTKFLDPMRPKVEAWRMMTQKYVDPSVSSNISTAVGLYAFLFFIICILSFAGVGVGLVYYRPEVKPHHRKNNQVIGGTLLTAALYMILVFSWGAMIATAYLMVYASQLDGALCGALSGESTGFSKLRTGVKAMEANATDSMKPINNGTVNITLDWGTCLLNCKKNSPAHTGLNMSAFWSPDDVKTHFDVFGFNTTFSNMTFNSTPVSFMDEATAQSQKDKINAAIVASPLDPYFDALDKFNFSSSLDNWKTMDVTSYKDWTANGTIPANEVFFTEYAKVQMIAALAMTSSANMSLISTSIVPLTRAIQNTTARAFLSLKEATKANVTAFKAALNDTFRAAASAAIDAAKDLQGSLSSVPFSDVSAN</sequence>
<reference evidence="2 3" key="1">
    <citation type="journal article" date="2016" name="Nat. Commun.">
        <title>Extremotolerant tardigrade genome and improved radiotolerance of human cultured cells by tardigrade-unique protein.</title>
        <authorList>
            <person name="Hashimoto T."/>
            <person name="Horikawa D.D."/>
            <person name="Saito Y."/>
            <person name="Kuwahara H."/>
            <person name="Kozuka-Hata H."/>
            <person name="Shin-I T."/>
            <person name="Minakuchi Y."/>
            <person name="Ohishi K."/>
            <person name="Motoyama A."/>
            <person name="Aizu T."/>
            <person name="Enomoto A."/>
            <person name="Kondo K."/>
            <person name="Tanaka S."/>
            <person name="Hara Y."/>
            <person name="Koshikawa S."/>
            <person name="Sagara H."/>
            <person name="Miura T."/>
            <person name="Yokobori S."/>
            <person name="Miyagawa K."/>
            <person name="Suzuki Y."/>
            <person name="Kubo T."/>
            <person name="Oyama M."/>
            <person name="Kohara Y."/>
            <person name="Fujiyama A."/>
            <person name="Arakawa K."/>
            <person name="Katayama T."/>
            <person name="Toyoda A."/>
            <person name="Kunieda T."/>
        </authorList>
    </citation>
    <scope>NUCLEOTIDE SEQUENCE [LARGE SCALE GENOMIC DNA]</scope>
    <source>
        <strain evidence="2 3">YOKOZUNA-1</strain>
    </source>
</reference>
<accession>A0A1D1UNK3</accession>
<feature type="transmembrane region" description="Helical" evidence="1">
    <location>
        <begin position="164"/>
        <end position="188"/>
    </location>
</feature>
<organism evidence="2 3">
    <name type="scientific">Ramazzottius varieornatus</name>
    <name type="common">Water bear</name>
    <name type="synonym">Tardigrade</name>
    <dbReference type="NCBI Taxonomy" id="947166"/>
    <lineage>
        <taxon>Eukaryota</taxon>
        <taxon>Metazoa</taxon>
        <taxon>Ecdysozoa</taxon>
        <taxon>Tardigrada</taxon>
        <taxon>Eutardigrada</taxon>
        <taxon>Parachela</taxon>
        <taxon>Hypsibioidea</taxon>
        <taxon>Ramazzottiidae</taxon>
        <taxon>Ramazzottius</taxon>
    </lineage>
</organism>
<dbReference type="EMBL" id="BDGG01000002">
    <property type="protein sequence ID" value="GAU91299.1"/>
    <property type="molecule type" value="Genomic_DNA"/>
</dbReference>
<keyword evidence="1" id="KW-0812">Transmembrane</keyword>
<proteinExistence type="predicted"/>